<keyword evidence="2" id="KW-0472">Membrane</keyword>
<proteinExistence type="predicted"/>
<feature type="compositionally biased region" description="Polar residues" evidence="1">
    <location>
        <begin position="84"/>
        <end position="95"/>
    </location>
</feature>
<feature type="transmembrane region" description="Helical" evidence="2">
    <location>
        <begin position="110"/>
        <end position="129"/>
    </location>
</feature>
<name>A0A5P2C9J1_STRVZ</name>
<gene>
    <name evidence="3" type="ORF">DEJ48_14450</name>
</gene>
<organism evidence="3 4">
    <name type="scientific">Streptomyces venezuelae</name>
    <dbReference type="NCBI Taxonomy" id="54571"/>
    <lineage>
        <taxon>Bacteria</taxon>
        <taxon>Bacillati</taxon>
        <taxon>Actinomycetota</taxon>
        <taxon>Actinomycetes</taxon>
        <taxon>Kitasatosporales</taxon>
        <taxon>Streptomycetaceae</taxon>
        <taxon>Streptomyces</taxon>
    </lineage>
</organism>
<keyword evidence="2" id="KW-1133">Transmembrane helix</keyword>
<dbReference type="OrthoDB" id="4268100at2"/>
<feature type="region of interest" description="Disordered" evidence="1">
    <location>
        <begin position="1"/>
        <end position="45"/>
    </location>
</feature>
<dbReference type="EMBL" id="CP029192">
    <property type="protein sequence ID" value="QES39017.1"/>
    <property type="molecule type" value="Genomic_DNA"/>
</dbReference>
<accession>A0A5P2C9J1</accession>
<dbReference type="InterPro" id="IPR006311">
    <property type="entry name" value="TAT_signal"/>
</dbReference>
<protein>
    <recommendedName>
        <fullName evidence="5">LPXTG cell wall anchor domain-containing protein</fullName>
    </recommendedName>
</protein>
<evidence type="ECO:0000256" key="2">
    <source>
        <dbReference type="SAM" id="Phobius"/>
    </source>
</evidence>
<feature type="compositionally biased region" description="Polar residues" evidence="1">
    <location>
        <begin position="28"/>
        <end position="44"/>
    </location>
</feature>
<dbReference type="Proteomes" id="UP000322927">
    <property type="component" value="Chromosome"/>
</dbReference>
<reference evidence="3 4" key="1">
    <citation type="submission" date="2018-05" db="EMBL/GenBank/DDBJ databases">
        <title>Streptomyces venezuelae.</title>
        <authorList>
            <person name="Kim W."/>
            <person name="Lee N."/>
            <person name="Cho B.-K."/>
        </authorList>
    </citation>
    <scope>NUCLEOTIDE SEQUENCE [LARGE SCALE GENOMIC DNA]</scope>
    <source>
        <strain evidence="3 4">ATCC 14584</strain>
    </source>
</reference>
<evidence type="ECO:0000256" key="1">
    <source>
        <dbReference type="SAM" id="MobiDB-lite"/>
    </source>
</evidence>
<feature type="region of interest" description="Disordered" evidence="1">
    <location>
        <begin position="70"/>
        <end position="103"/>
    </location>
</feature>
<evidence type="ECO:0000313" key="3">
    <source>
        <dbReference type="EMBL" id="QES39017.1"/>
    </source>
</evidence>
<sequence>MSRLHSYDGGYGPRSSRLSRDPHLSLASPHTANSPAPQGGSDSVSARRSLLTTAAAGALLGALCFVPSANATSPATHEAPRGESSPSQHETTTEASGHLADTGSFDTTPYVVGGTAFLGLGAGFVVFSARRERTTGGKVSY</sequence>
<dbReference type="PROSITE" id="PS51318">
    <property type="entry name" value="TAT"/>
    <property type="match status" value="1"/>
</dbReference>
<keyword evidence="2" id="KW-0812">Transmembrane</keyword>
<evidence type="ECO:0000313" key="4">
    <source>
        <dbReference type="Proteomes" id="UP000322927"/>
    </source>
</evidence>
<dbReference type="NCBIfam" id="TIGR01167">
    <property type="entry name" value="LPXTG_anchor"/>
    <property type="match status" value="1"/>
</dbReference>
<dbReference type="AlphaFoldDB" id="A0A5P2C9J1"/>
<evidence type="ECO:0008006" key="5">
    <source>
        <dbReference type="Google" id="ProtNLM"/>
    </source>
</evidence>
<feature type="transmembrane region" description="Helical" evidence="2">
    <location>
        <begin position="50"/>
        <end position="69"/>
    </location>
</feature>